<evidence type="ECO:0000256" key="4">
    <source>
        <dbReference type="ARBA" id="ARBA00023043"/>
    </source>
</evidence>
<feature type="compositionally biased region" description="Polar residues" evidence="7">
    <location>
        <begin position="16"/>
        <end position="49"/>
    </location>
</feature>
<dbReference type="Gene3D" id="3.10.260.10">
    <property type="entry name" value="Transcription regulator HTH, APSES-type DNA-binding domain"/>
    <property type="match status" value="1"/>
</dbReference>
<dbReference type="GO" id="GO:0001228">
    <property type="term" value="F:DNA-binding transcription activator activity, RNA polymerase II-specific"/>
    <property type="evidence" value="ECO:0007669"/>
    <property type="project" value="UniProtKB-ARBA"/>
</dbReference>
<dbReference type="STRING" id="1448320.A0A319D770"/>
<dbReference type="GO" id="GO:0003677">
    <property type="term" value="F:DNA binding"/>
    <property type="evidence" value="ECO:0007669"/>
    <property type="project" value="InterPro"/>
</dbReference>
<dbReference type="AlphaFoldDB" id="A0A319D770"/>
<evidence type="ECO:0000256" key="5">
    <source>
        <dbReference type="ARBA" id="ARBA00023321"/>
    </source>
</evidence>
<dbReference type="FunFam" id="1.25.40.20:FF:000213">
    <property type="entry name" value="APSES transcription factor (MbpA)"/>
    <property type="match status" value="1"/>
</dbReference>
<feature type="domain" description="HTH APSES-type" evidence="8">
    <location>
        <begin position="99"/>
        <end position="205"/>
    </location>
</feature>
<dbReference type="GO" id="GO:0033309">
    <property type="term" value="C:SBF transcription complex"/>
    <property type="evidence" value="ECO:0007669"/>
    <property type="project" value="TreeGrafter"/>
</dbReference>
<evidence type="ECO:0000256" key="2">
    <source>
        <dbReference type="ARBA" id="ARBA00022737"/>
    </source>
</evidence>
<evidence type="ECO:0000256" key="6">
    <source>
        <dbReference type="ARBA" id="ARBA00031907"/>
    </source>
</evidence>
<keyword evidence="2" id="KW-0677">Repeat</keyword>
<dbReference type="Gene3D" id="1.25.40.20">
    <property type="entry name" value="Ankyrin repeat-containing domain"/>
    <property type="match status" value="1"/>
</dbReference>
<keyword evidence="10" id="KW-1185">Reference proteome</keyword>
<gene>
    <name evidence="9" type="ORF">BO71DRAFT_355487</name>
</gene>
<dbReference type="OrthoDB" id="6718656at2759"/>
<dbReference type="InterPro" id="IPR051642">
    <property type="entry name" value="SWI6-like"/>
</dbReference>
<keyword evidence="4" id="KW-0040">ANK repeat</keyword>
<dbReference type="SUPFAM" id="SSF48403">
    <property type="entry name" value="Ankyrin repeat"/>
    <property type="match status" value="1"/>
</dbReference>
<dbReference type="PANTHER" id="PTHR43828">
    <property type="entry name" value="ASPARAGINASE"/>
    <property type="match status" value="1"/>
</dbReference>
<dbReference type="InterPro" id="IPR003163">
    <property type="entry name" value="Tscrpt_reg_HTH_APSES-type"/>
</dbReference>
<feature type="region of interest" description="Disordered" evidence="7">
    <location>
        <begin position="1"/>
        <end position="74"/>
    </location>
</feature>
<evidence type="ECO:0000256" key="3">
    <source>
        <dbReference type="ARBA" id="ARBA00022969"/>
    </source>
</evidence>
<dbReference type="PANTHER" id="PTHR43828:SF3">
    <property type="entry name" value="CHROMO DOMAIN-CONTAINING PROTEIN"/>
    <property type="match status" value="1"/>
</dbReference>
<dbReference type="InterPro" id="IPR018004">
    <property type="entry name" value="KilA/APSES_HTH"/>
</dbReference>
<dbReference type="Pfam" id="PF13637">
    <property type="entry name" value="Ank_4"/>
    <property type="match status" value="1"/>
</dbReference>
<evidence type="ECO:0000313" key="9">
    <source>
        <dbReference type="EMBL" id="PYH93306.1"/>
    </source>
</evidence>
<protein>
    <recommendedName>
        <fullName evidence="1">Cell pattern formation-associated protein stuA</fullName>
    </recommendedName>
    <alternativeName>
        <fullName evidence="6">Stunted protein A</fullName>
    </alternativeName>
</protein>
<accession>A0A319D770</accession>
<dbReference type="SUPFAM" id="SSF54616">
    <property type="entry name" value="DNA-binding domain of Mlu1-box binding protein MBP1"/>
    <property type="match status" value="1"/>
</dbReference>
<feature type="compositionally biased region" description="Polar residues" evidence="7">
    <location>
        <begin position="285"/>
        <end position="319"/>
    </location>
</feature>
<dbReference type="GO" id="GO:0003713">
    <property type="term" value="F:transcription coactivator activity"/>
    <property type="evidence" value="ECO:0007669"/>
    <property type="project" value="TreeGrafter"/>
</dbReference>
<organism evidence="9 10">
    <name type="scientific">Aspergillus ellipticus CBS 707.79</name>
    <dbReference type="NCBI Taxonomy" id="1448320"/>
    <lineage>
        <taxon>Eukaryota</taxon>
        <taxon>Fungi</taxon>
        <taxon>Dikarya</taxon>
        <taxon>Ascomycota</taxon>
        <taxon>Pezizomycotina</taxon>
        <taxon>Eurotiomycetes</taxon>
        <taxon>Eurotiomycetidae</taxon>
        <taxon>Eurotiales</taxon>
        <taxon>Aspergillaceae</taxon>
        <taxon>Aspergillus</taxon>
        <taxon>Aspergillus subgen. Circumdati</taxon>
    </lineage>
</organism>
<dbReference type="GO" id="GO:0030435">
    <property type="term" value="P:sporulation resulting in formation of a cellular spore"/>
    <property type="evidence" value="ECO:0007669"/>
    <property type="project" value="UniProtKB-KW"/>
</dbReference>
<dbReference type="InterPro" id="IPR036770">
    <property type="entry name" value="Ankyrin_rpt-contain_sf"/>
</dbReference>
<proteinExistence type="predicted"/>
<evidence type="ECO:0000256" key="1">
    <source>
        <dbReference type="ARBA" id="ARBA00019309"/>
    </source>
</evidence>
<dbReference type="FunFam" id="3.10.260.10:FF:000001">
    <property type="entry name" value="APSES transcription factor (MbpA)"/>
    <property type="match status" value="1"/>
</dbReference>
<evidence type="ECO:0000259" key="8">
    <source>
        <dbReference type="PROSITE" id="PS51299"/>
    </source>
</evidence>
<dbReference type="InterPro" id="IPR002110">
    <property type="entry name" value="Ankyrin_rpt"/>
</dbReference>
<dbReference type="SMART" id="SM01252">
    <property type="entry name" value="KilA-N"/>
    <property type="match status" value="1"/>
</dbReference>
<keyword evidence="3" id="KW-0749">Sporulation</keyword>
<name>A0A319D770_9EURO</name>
<dbReference type="Proteomes" id="UP000247810">
    <property type="component" value="Unassembled WGS sequence"/>
</dbReference>
<keyword evidence="5" id="KW-0183">Conidiation</keyword>
<reference evidence="9 10" key="1">
    <citation type="submission" date="2018-02" db="EMBL/GenBank/DDBJ databases">
        <title>The genomes of Aspergillus section Nigri reveals drivers in fungal speciation.</title>
        <authorList>
            <consortium name="DOE Joint Genome Institute"/>
            <person name="Vesth T.C."/>
            <person name="Nybo J."/>
            <person name="Theobald S."/>
            <person name="Brandl J."/>
            <person name="Frisvad J.C."/>
            <person name="Nielsen K.F."/>
            <person name="Lyhne E.K."/>
            <person name="Kogle M.E."/>
            <person name="Kuo A."/>
            <person name="Riley R."/>
            <person name="Clum A."/>
            <person name="Nolan M."/>
            <person name="Lipzen A."/>
            <person name="Salamov A."/>
            <person name="Henrissat B."/>
            <person name="Wiebenga A."/>
            <person name="De vries R.P."/>
            <person name="Grigoriev I.V."/>
            <person name="Mortensen U.H."/>
            <person name="Andersen M.R."/>
            <person name="Baker S.E."/>
        </authorList>
    </citation>
    <scope>NUCLEOTIDE SEQUENCE [LARGE SCALE GENOMIC DNA]</scope>
    <source>
        <strain evidence="9 10">CBS 707.79</strain>
    </source>
</reference>
<dbReference type="GO" id="GO:0030907">
    <property type="term" value="C:MBF transcription complex"/>
    <property type="evidence" value="ECO:0007669"/>
    <property type="project" value="TreeGrafter"/>
</dbReference>
<dbReference type="PROSITE" id="PS51299">
    <property type="entry name" value="HTH_APSES"/>
    <property type="match status" value="1"/>
</dbReference>
<sequence>MAANNHHPPRPGLPMSYSQSSMGSANGMTFSQSQMGSFNASQSVSSTPRATPPPKASQQSFGYPNGVPQGHGQRPPFTSFEDMNGYGTMMYHEEFKPQIYRAVYSNVPVYEMEVNGVAVMKRRADSWLNATQILKVAGVVKARRTKTLEKEIAAGEHEKVQGGYGKYQGTWVNYQRGVDLCREYHVEEMLRPLLEYDMGPNGTTGAALDSLDTPTKEQAMAAQRKRLYSGIDNRGVSQPQQGTFFQNISRTAASAVNALSKARFDSPAARGIDGRRSSVIRKPSHQMSSQETHVPYNSQQSMYSVSDSGFGSNFQTNGRFPNHDGASFDPEESNEPPRKRIRASSHHTQSFGIPYENSMSMKEPTPTEPNDSFYQEMDISNSMVDDSKRGFEPLPPATTPERFQKMKLIMTLFLDKRTKDFSTHPALRQLTGEDLETPLDEYRNNALHWAAMLARMPLVYALVEKGVSIFRLNGAGETALQKSVGTRNNLDYRSFPRLLQVLAPTIDMADYSGRTILHHIAVMAATGGGGHVSAKHYLEALLEFIVRHGGTSTNQQANGTTENGKSVPQTGELITLARFISEIVNLRDDQGDTALNLAGRARSVLVPQLLEVGADPHIPNHTGLRPADYGVGVDMVDGNAQSQQAGNGDSFMDQLAKTKKEILDSTLAQISSIVQETLGGIDRELASTLTKKQEQFDHWHSKIRETAKARQIEEKQLEELKQRSTDRVELSRRFKNLEKSSEDLLVVLKGVHGESLDLSKICSIGDADKEHGLDIAAFEAIFPETFDMGSGFSEQQVAFLRSLPAPEQLQQRVECYHKFNEEMVDEVERLRSKNVVLGQNYRRMVMACTGWSAEQVDEAAEGLTQCVKELNDNPVPEDEAIEILMKDRGQDW</sequence>
<evidence type="ECO:0000313" key="10">
    <source>
        <dbReference type="Proteomes" id="UP000247810"/>
    </source>
</evidence>
<dbReference type="EMBL" id="KZ825895">
    <property type="protein sequence ID" value="PYH93306.1"/>
    <property type="molecule type" value="Genomic_DNA"/>
</dbReference>
<dbReference type="GO" id="GO:0048315">
    <property type="term" value="P:conidium formation"/>
    <property type="evidence" value="ECO:0007669"/>
    <property type="project" value="UniProtKB-KW"/>
</dbReference>
<evidence type="ECO:0000256" key="7">
    <source>
        <dbReference type="SAM" id="MobiDB-lite"/>
    </source>
</evidence>
<dbReference type="InterPro" id="IPR036887">
    <property type="entry name" value="HTH_APSES_sf"/>
</dbReference>
<feature type="region of interest" description="Disordered" evidence="7">
    <location>
        <begin position="267"/>
        <end position="373"/>
    </location>
</feature>
<dbReference type="VEuPathDB" id="FungiDB:BO71DRAFT_355487"/>